<name>A0AAU7VSU5_9MICO</name>
<dbReference type="Gene3D" id="3.30.1780.10">
    <property type="entry name" value="ornithine cyclodeaminase, domain 1"/>
    <property type="match status" value="1"/>
</dbReference>
<proteinExistence type="predicted"/>
<gene>
    <name evidence="1" type="ORF">ABS642_13195</name>
</gene>
<dbReference type="GO" id="GO:0005737">
    <property type="term" value="C:cytoplasm"/>
    <property type="evidence" value="ECO:0007669"/>
    <property type="project" value="TreeGrafter"/>
</dbReference>
<dbReference type="EMBL" id="CP158357">
    <property type="protein sequence ID" value="XBX76867.1"/>
    <property type="molecule type" value="Genomic_DNA"/>
</dbReference>
<accession>A0AAU7VSU5</accession>
<reference evidence="1" key="1">
    <citation type="submission" date="2024-06" db="EMBL/GenBank/DDBJ databases">
        <title>Draft genome sequence of Microbacterium sp. strain A8/3-1, isolated from Oxytropis tragacanthoides Fisch. ex DC. Root nodules in the Altai region of Russia.</title>
        <authorList>
            <person name="Sazanova A."/>
            <person name="Guro P."/>
            <person name="Kuznetsova I."/>
            <person name="Belimov A."/>
            <person name="Safronova V."/>
        </authorList>
    </citation>
    <scope>NUCLEOTIDE SEQUENCE</scope>
    <source>
        <strain evidence="1">A8/3-1</strain>
    </source>
</reference>
<dbReference type="AlphaFoldDB" id="A0AAU7VSU5"/>
<dbReference type="Pfam" id="PF02423">
    <property type="entry name" value="OCD_Mu_crystall"/>
    <property type="match status" value="1"/>
</dbReference>
<sequence length="331" mass="34947">MTSVPVIGVDAIDAALDRRGAVAAIEAALRDGVDVESDSPRLFSPLDRGEFLLMPTQSPEHAGIKVVTIAPHNSERGLPKIQAWYLVFDAETLSPLAILEGAHLTTLRTPAVTAVAVRGMLRADRRGPREHIDMLAVLGSGPQAEAHVRTLAALMPIGAVGIRGRNSTRVAELVARLRADGIPAQPGDGHDLRDADVIVTATSSSEPVIARADVDDDAVVAAIGSHGADHRELAADLVTDADLVVEARASAFRENGNLLQARELDAWQAGRQAVANLPELVTGAFARREGHPAVYTGVGMSWEDLAVVAEILRAAQSADAMPREGDSDVRK</sequence>
<dbReference type="Gene3D" id="3.40.50.720">
    <property type="entry name" value="NAD(P)-binding Rossmann-like Domain"/>
    <property type="match status" value="1"/>
</dbReference>
<dbReference type="InterPro" id="IPR003462">
    <property type="entry name" value="ODC_Mu_crystall"/>
</dbReference>
<organism evidence="1">
    <name type="scientific">Microbacterium sp. A8/3-1</name>
    <dbReference type="NCBI Taxonomy" id="3160749"/>
    <lineage>
        <taxon>Bacteria</taxon>
        <taxon>Bacillati</taxon>
        <taxon>Actinomycetota</taxon>
        <taxon>Actinomycetes</taxon>
        <taxon>Micrococcales</taxon>
        <taxon>Microbacteriaceae</taxon>
        <taxon>Microbacterium</taxon>
    </lineage>
</organism>
<dbReference type="InterPro" id="IPR036291">
    <property type="entry name" value="NAD(P)-bd_dom_sf"/>
</dbReference>
<dbReference type="PANTHER" id="PTHR13812">
    <property type="entry name" value="KETIMINE REDUCTASE MU-CRYSTALLIN"/>
    <property type="match status" value="1"/>
</dbReference>
<dbReference type="InterPro" id="IPR023401">
    <property type="entry name" value="ODC_N"/>
</dbReference>
<protein>
    <submittedName>
        <fullName evidence="1">Ornithine cyclodeaminase family protein</fullName>
    </submittedName>
</protein>
<dbReference type="SUPFAM" id="SSF51735">
    <property type="entry name" value="NAD(P)-binding Rossmann-fold domains"/>
    <property type="match status" value="1"/>
</dbReference>
<dbReference type="PANTHER" id="PTHR13812:SF19">
    <property type="entry name" value="KETIMINE REDUCTASE MU-CRYSTALLIN"/>
    <property type="match status" value="1"/>
</dbReference>
<dbReference type="RefSeq" id="WP_350350441.1">
    <property type="nucleotide sequence ID" value="NZ_CP158357.1"/>
</dbReference>
<dbReference type="PIRSF" id="PIRSF001439">
    <property type="entry name" value="CryM"/>
    <property type="match status" value="1"/>
</dbReference>
<evidence type="ECO:0000313" key="1">
    <source>
        <dbReference type="EMBL" id="XBX76867.1"/>
    </source>
</evidence>